<sequence>MREFNARHPWSHNEYFHPWILRNLPSGRKRAVDVGCGQGKLLVTLAPHFEHVTGTDVDKAMLAEASQRTEALSNVAVTSTPLADLPPGLDLVCMVAVLHHLDVEQALWRVRELLVPGGRFLAVGLAATRTPVDHVWDLASAVTNPVIGLLRHPRPRHEAVPDSVPTREPALGVAELRRALARVMPGARLRRRVAFRHTIEWTRPG</sequence>
<name>A0A3P1T565_9ACTN</name>
<dbReference type="SUPFAM" id="SSF53335">
    <property type="entry name" value="S-adenosyl-L-methionine-dependent methyltransferases"/>
    <property type="match status" value="1"/>
</dbReference>
<feature type="domain" description="Methyltransferase type 12" evidence="3">
    <location>
        <begin position="32"/>
        <end position="120"/>
    </location>
</feature>
<dbReference type="CDD" id="cd02440">
    <property type="entry name" value="AdoMet_MTases"/>
    <property type="match status" value="1"/>
</dbReference>
<dbReference type="PANTHER" id="PTHR44942">
    <property type="entry name" value="METHYLTRANSF_11 DOMAIN-CONTAINING PROTEIN"/>
    <property type="match status" value="1"/>
</dbReference>
<dbReference type="InterPro" id="IPR029063">
    <property type="entry name" value="SAM-dependent_MTases_sf"/>
</dbReference>
<dbReference type="InterPro" id="IPR051052">
    <property type="entry name" value="Diverse_substrate_MTase"/>
</dbReference>
<evidence type="ECO:0000313" key="5">
    <source>
        <dbReference type="Proteomes" id="UP000280819"/>
    </source>
</evidence>
<dbReference type="GO" id="GO:0008168">
    <property type="term" value="F:methyltransferase activity"/>
    <property type="evidence" value="ECO:0007669"/>
    <property type="project" value="UniProtKB-KW"/>
</dbReference>
<evidence type="ECO:0000256" key="1">
    <source>
        <dbReference type="ARBA" id="ARBA00022603"/>
    </source>
</evidence>
<gene>
    <name evidence="4" type="ORF">EII34_10410</name>
</gene>
<proteinExistence type="predicted"/>
<keyword evidence="2 4" id="KW-0808">Transferase</keyword>
<dbReference type="EMBL" id="RQZG01000011">
    <property type="protein sequence ID" value="RRD04474.1"/>
    <property type="molecule type" value="Genomic_DNA"/>
</dbReference>
<protein>
    <submittedName>
        <fullName evidence="4">Class I SAM-dependent methyltransferase</fullName>
    </submittedName>
</protein>
<dbReference type="InterPro" id="IPR013217">
    <property type="entry name" value="Methyltransf_12"/>
</dbReference>
<evidence type="ECO:0000259" key="3">
    <source>
        <dbReference type="Pfam" id="PF08242"/>
    </source>
</evidence>
<comment type="caution">
    <text evidence="4">The sequence shown here is derived from an EMBL/GenBank/DDBJ whole genome shotgun (WGS) entry which is preliminary data.</text>
</comment>
<dbReference type="AlphaFoldDB" id="A0A3P1T565"/>
<dbReference type="OrthoDB" id="65624at2"/>
<dbReference type="PANTHER" id="PTHR44942:SF4">
    <property type="entry name" value="METHYLTRANSFERASE TYPE 11 DOMAIN-CONTAINING PROTEIN"/>
    <property type="match status" value="1"/>
</dbReference>
<accession>A0A3P1T565</accession>
<evidence type="ECO:0000313" key="4">
    <source>
        <dbReference type="EMBL" id="RRD04474.1"/>
    </source>
</evidence>
<dbReference type="Proteomes" id="UP000280819">
    <property type="component" value="Unassembled WGS sequence"/>
</dbReference>
<reference evidence="4 5" key="1">
    <citation type="submission" date="2018-11" db="EMBL/GenBank/DDBJ databases">
        <title>Genomes From Bacteria Associated with the Canine Oral Cavity: a Test Case for Automated Genome-Based Taxonomic Assignment.</title>
        <authorList>
            <person name="Coil D.A."/>
            <person name="Jospin G."/>
            <person name="Darling A.E."/>
            <person name="Wallis C."/>
            <person name="Davis I.J."/>
            <person name="Harris S."/>
            <person name="Eisen J.A."/>
            <person name="Holcombe L.J."/>
            <person name="O'Flynn C."/>
        </authorList>
    </citation>
    <scope>NUCLEOTIDE SEQUENCE [LARGE SCALE GENOMIC DNA]</scope>
    <source>
        <strain evidence="4 5">OH887_COT-365</strain>
    </source>
</reference>
<organism evidence="4 5">
    <name type="scientific">Arachnia propionica</name>
    <dbReference type="NCBI Taxonomy" id="1750"/>
    <lineage>
        <taxon>Bacteria</taxon>
        <taxon>Bacillati</taxon>
        <taxon>Actinomycetota</taxon>
        <taxon>Actinomycetes</taxon>
        <taxon>Propionibacteriales</taxon>
        <taxon>Propionibacteriaceae</taxon>
        <taxon>Arachnia</taxon>
    </lineage>
</organism>
<dbReference type="Pfam" id="PF08242">
    <property type="entry name" value="Methyltransf_12"/>
    <property type="match status" value="1"/>
</dbReference>
<dbReference type="GO" id="GO:0032259">
    <property type="term" value="P:methylation"/>
    <property type="evidence" value="ECO:0007669"/>
    <property type="project" value="UniProtKB-KW"/>
</dbReference>
<evidence type="ECO:0000256" key="2">
    <source>
        <dbReference type="ARBA" id="ARBA00022679"/>
    </source>
</evidence>
<keyword evidence="1 4" id="KW-0489">Methyltransferase</keyword>
<dbReference type="Gene3D" id="3.40.50.150">
    <property type="entry name" value="Vaccinia Virus protein VP39"/>
    <property type="match status" value="1"/>
</dbReference>